<feature type="region of interest" description="Disordered" evidence="1">
    <location>
        <begin position="20"/>
        <end position="43"/>
    </location>
</feature>
<proteinExistence type="predicted"/>
<organism evidence="2 3">
    <name type="scientific">Bacillus paramycoides</name>
    <dbReference type="NCBI Taxonomy" id="2026194"/>
    <lineage>
        <taxon>Bacteria</taxon>
        <taxon>Bacillati</taxon>
        <taxon>Bacillota</taxon>
        <taxon>Bacilli</taxon>
        <taxon>Bacillales</taxon>
        <taxon>Bacillaceae</taxon>
        <taxon>Bacillus</taxon>
        <taxon>Bacillus cereus group</taxon>
    </lineage>
</organism>
<evidence type="ECO:0000313" key="3">
    <source>
        <dbReference type="Proteomes" id="UP001309448"/>
    </source>
</evidence>
<keyword evidence="3" id="KW-1185">Reference proteome</keyword>
<gene>
    <name evidence="2" type="ORF">P4U88_19875</name>
</gene>
<comment type="caution">
    <text evidence="2">The sequence shown here is derived from an EMBL/GenBank/DDBJ whole genome shotgun (WGS) entry which is preliminary data.</text>
</comment>
<evidence type="ECO:0008006" key="4">
    <source>
        <dbReference type="Google" id="ProtNLM"/>
    </source>
</evidence>
<name>A0ABU6MZ46_9BACI</name>
<sequence length="143" mass="17038">MGFGFGGGCGFDRCHHRREDHRREDHRRENHRKEEHRKEENNPELLQFLRTLTPGTCVVIQYDHQRPTSATFQGFQGNNVIILSDFDCFPGLARIAVNKINVISINSPDCDRFCCKRRRHCRECDEHKHEHKHECEHDRRDDF</sequence>
<dbReference type="RefSeq" id="WP_327921081.1">
    <property type="nucleotide sequence ID" value="NZ_JARMDB010000014.1"/>
</dbReference>
<reference evidence="2 3" key="1">
    <citation type="submission" date="2023-03" db="EMBL/GenBank/DDBJ databases">
        <title>Bacillus Genome Sequencing.</title>
        <authorList>
            <person name="Dunlap C."/>
        </authorList>
    </citation>
    <scope>NUCLEOTIDE SEQUENCE [LARGE SCALE GENOMIC DNA]</scope>
    <source>
        <strain evidence="2 3">B-615</strain>
    </source>
</reference>
<evidence type="ECO:0000313" key="2">
    <source>
        <dbReference type="EMBL" id="MED1568137.1"/>
    </source>
</evidence>
<protein>
    <recommendedName>
        <fullName evidence="4">Spore coat protein</fullName>
    </recommendedName>
</protein>
<dbReference type="Proteomes" id="UP001309448">
    <property type="component" value="Unassembled WGS sequence"/>
</dbReference>
<accession>A0ABU6MZ46</accession>
<feature type="compositionally biased region" description="Basic and acidic residues" evidence="1">
    <location>
        <begin position="21"/>
        <end position="41"/>
    </location>
</feature>
<dbReference type="EMBL" id="JARMDB010000014">
    <property type="protein sequence ID" value="MED1568137.1"/>
    <property type="molecule type" value="Genomic_DNA"/>
</dbReference>
<evidence type="ECO:0000256" key="1">
    <source>
        <dbReference type="SAM" id="MobiDB-lite"/>
    </source>
</evidence>